<gene>
    <name evidence="2" type="ORF">HYC85_006536</name>
</gene>
<dbReference type="AlphaFoldDB" id="A0A7J7HLC8"/>
<evidence type="ECO:0000313" key="2">
    <source>
        <dbReference type="EMBL" id="KAF5953680.1"/>
    </source>
</evidence>
<reference evidence="2 3" key="2">
    <citation type="submission" date="2020-07" db="EMBL/GenBank/DDBJ databases">
        <title>Genome assembly of wild tea tree DASZ reveals pedigree and selection history of tea varieties.</title>
        <authorList>
            <person name="Zhang W."/>
        </authorList>
    </citation>
    <scope>NUCLEOTIDE SEQUENCE [LARGE SCALE GENOMIC DNA]</scope>
    <source>
        <strain evidence="3">cv. G240</strain>
        <tissue evidence="2">Leaf</tissue>
    </source>
</reference>
<accession>A0A7J7HLC8</accession>
<keyword evidence="3" id="KW-1185">Reference proteome</keyword>
<proteinExistence type="predicted"/>
<feature type="region of interest" description="Disordered" evidence="1">
    <location>
        <begin position="94"/>
        <end position="114"/>
    </location>
</feature>
<reference evidence="3" key="1">
    <citation type="journal article" date="2020" name="Nat. Commun.">
        <title>Genome assembly of wild tea tree DASZ reveals pedigree and selection history of tea varieties.</title>
        <authorList>
            <person name="Zhang W."/>
            <person name="Zhang Y."/>
            <person name="Qiu H."/>
            <person name="Guo Y."/>
            <person name="Wan H."/>
            <person name="Zhang X."/>
            <person name="Scossa F."/>
            <person name="Alseekh S."/>
            <person name="Zhang Q."/>
            <person name="Wang P."/>
            <person name="Xu L."/>
            <person name="Schmidt M.H."/>
            <person name="Jia X."/>
            <person name="Li D."/>
            <person name="Zhu A."/>
            <person name="Guo F."/>
            <person name="Chen W."/>
            <person name="Ni D."/>
            <person name="Usadel B."/>
            <person name="Fernie A.R."/>
            <person name="Wen W."/>
        </authorList>
    </citation>
    <scope>NUCLEOTIDE SEQUENCE [LARGE SCALE GENOMIC DNA]</scope>
    <source>
        <strain evidence="3">cv. G240</strain>
    </source>
</reference>
<feature type="compositionally biased region" description="Basic and acidic residues" evidence="1">
    <location>
        <begin position="23"/>
        <end position="33"/>
    </location>
</feature>
<evidence type="ECO:0000256" key="1">
    <source>
        <dbReference type="SAM" id="MobiDB-lite"/>
    </source>
</evidence>
<feature type="region of interest" description="Disordered" evidence="1">
    <location>
        <begin position="23"/>
        <end position="80"/>
    </location>
</feature>
<organism evidence="2 3">
    <name type="scientific">Camellia sinensis</name>
    <name type="common">Tea plant</name>
    <name type="synonym">Thea sinensis</name>
    <dbReference type="NCBI Taxonomy" id="4442"/>
    <lineage>
        <taxon>Eukaryota</taxon>
        <taxon>Viridiplantae</taxon>
        <taxon>Streptophyta</taxon>
        <taxon>Embryophyta</taxon>
        <taxon>Tracheophyta</taxon>
        <taxon>Spermatophyta</taxon>
        <taxon>Magnoliopsida</taxon>
        <taxon>eudicotyledons</taxon>
        <taxon>Gunneridae</taxon>
        <taxon>Pentapetalae</taxon>
        <taxon>asterids</taxon>
        <taxon>Ericales</taxon>
        <taxon>Theaceae</taxon>
        <taxon>Camellia</taxon>
    </lineage>
</organism>
<evidence type="ECO:0000313" key="3">
    <source>
        <dbReference type="Proteomes" id="UP000593564"/>
    </source>
</evidence>
<comment type="caution">
    <text evidence="2">The sequence shown here is derived from an EMBL/GenBank/DDBJ whole genome shotgun (WGS) entry which is preliminary data.</text>
</comment>
<name>A0A7J7HLC8_CAMSI</name>
<protein>
    <submittedName>
        <fullName evidence="2">Uncharacterized protein</fullName>
    </submittedName>
</protein>
<dbReference type="EMBL" id="JACBKZ010000003">
    <property type="protein sequence ID" value="KAF5953680.1"/>
    <property type="molecule type" value="Genomic_DNA"/>
</dbReference>
<feature type="compositionally biased region" description="Polar residues" evidence="1">
    <location>
        <begin position="34"/>
        <end position="50"/>
    </location>
</feature>
<dbReference type="Proteomes" id="UP000593564">
    <property type="component" value="Unassembled WGS sequence"/>
</dbReference>
<sequence length="114" mass="12357">MVVILTAGISLIEGSQGCDGRIWERSMSGDRDLQFSSSPSRTRSMHYSSNKKPEHDRRQGSSNGHSKTIRRSEPSISVVGGGLRSHYLSETLGGGLDSEVLIPQDGGEASARRR</sequence>